<gene>
    <name evidence="2" type="ORF">HMPREF0083_02168</name>
</gene>
<evidence type="ECO:0000259" key="1">
    <source>
        <dbReference type="PROSITE" id="PS51186"/>
    </source>
</evidence>
<dbReference type="Pfam" id="PF17668">
    <property type="entry name" value="Acetyltransf_17"/>
    <property type="match status" value="1"/>
</dbReference>
<keyword evidence="2" id="KW-0808">Transferase</keyword>
<dbReference type="GO" id="GO:0030649">
    <property type="term" value="P:aminoglycoside antibiotic catabolic process"/>
    <property type="evidence" value="ECO:0007669"/>
    <property type="project" value="TreeGrafter"/>
</dbReference>
<dbReference type="InterPro" id="IPR016181">
    <property type="entry name" value="Acyl_CoA_acyltransferase"/>
</dbReference>
<dbReference type="Pfam" id="PF13527">
    <property type="entry name" value="Acetyltransf_9"/>
    <property type="match status" value="1"/>
</dbReference>
<dbReference type="SUPFAM" id="SSF55729">
    <property type="entry name" value="Acyl-CoA N-acyltransferases (Nat)"/>
    <property type="match status" value="1"/>
</dbReference>
<dbReference type="InterPro" id="IPR036527">
    <property type="entry name" value="SCP2_sterol-bd_dom_sf"/>
</dbReference>
<reference evidence="2 3" key="1">
    <citation type="submission" date="2013-08" db="EMBL/GenBank/DDBJ databases">
        <authorList>
            <person name="Weinstock G."/>
            <person name="Sodergren E."/>
            <person name="Wylie T."/>
            <person name="Fulton L."/>
            <person name="Fulton R."/>
            <person name="Fronick C."/>
            <person name="O'Laughlin M."/>
            <person name="Godfrey J."/>
            <person name="Miner T."/>
            <person name="Herter B."/>
            <person name="Appelbaum E."/>
            <person name="Cordes M."/>
            <person name="Lek S."/>
            <person name="Wollam A."/>
            <person name="Pepin K.H."/>
            <person name="Palsikar V.B."/>
            <person name="Mitreva M."/>
            <person name="Wilson R.K."/>
        </authorList>
    </citation>
    <scope>NUCLEOTIDE SEQUENCE [LARGE SCALE GENOMIC DNA]</scope>
    <source>
        <strain evidence="2 3">ATCC 12856</strain>
    </source>
</reference>
<dbReference type="PANTHER" id="PTHR37817:SF1">
    <property type="entry name" value="N-ACETYLTRANSFERASE EIS"/>
    <property type="match status" value="1"/>
</dbReference>
<dbReference type="PROSITE" id="PS51186">
    <property type="entry name" value="GNAT"/>
    <property type="match status" value="1"/>
</dbReference>
<dbReference type="Gene3D" id="3.30.1050.10">
    <property type="entry name" value="SCP2 sterol-binding domain"/>
    <property type="match status" value="1"/>
</dbReference>
<dbReference type="InterPro" id="IPR041380">
    <property type="entry name" value="Acetyltransf_17"/>
</dbReference>
<dbReference type="InterPro" id="IPR000182">
    <property type="entry name" value="GNAT_dom"/>
</dbReference>
<dbReference type="InterPro" id="IPR025559">
    <property type="entry name" value="Eis_dom"/>
</dbReference>
<dbReference type="Proteomes" id="UP000016511">
    <property type="component" value="Unassembled WGS sequence"/>
</dbReference>
<comment type="caution">
    <text evidence="2">The sequence shown here is derived from an EMBL/GenBank/DDBJ whole genome shotgun (WGS) entry which is preliminary data.</text>
</comment>
<organism evidence="2 3">
    <name type="scientific">Aneurinibacillus aneurinilyticus ATCC 12856</name>
    <dbReference type="NCBI Taxonomy" id="649747"/>
    <lineage>
        <taxon>Bacteria</taxon>
        <taxon>Bacillati</taxon>
        <taxon>Bacillota</taxon>
        <taxon>Bacilli</taxon>
        <taxon>Bacillales</taxon>
        <taxon>Paenibacillaceae</taxon>
        <taxon>Aneurinibacillus group</taxon>
        <taxon>Aneurinibacillus</taxon>
    </lineage>
</organism>
<proteinExistence type="predicted"/>
<dbReference type="HOGENOM" id="CLU_050659_1_1_9"/>
<feature type="domain" description="N-acetyltransferase" evidence="1">
    <location>
        <begin position="15"/>
        <end position="170"/>
    </location>
</feature>
<dbReference type="AlphaFoldDB" id="U1YCB5"/>
<dbReference type="GO" id="GO:0034069">
    <property type="term" value="F:aminoglycoside N-acetyltransferase activity"/>
    <property type="evidence" value="ECO:0007669"/>
    <property type="project" value="TreeGrafter"/>
</dbReference>
<dbReference type="EMBL" id="AWSJ01000138">
    <property type="protein sequence ID" value="ERI09737.1"/>
    <property type="molecule type" value="Genomic_DNA"/>
</dbReference>
<keyword evidence="3" id="KW-1185">Reference proteome</keyword>
<dbReference type="PANTHER" id="PTHR37817">
    <property type="entry name" value="N-ACETYLTRANSFERASE EIS"/>
    <property type="match status" value="1"/>
</dbReference>
<dbReference type="eggNOG" id="COG4552">
    <property type="taxonomic scope" value="Bacteria"/>
</dbReference>
<dbReference type="STRING" id="649747.HMPREF0083_02168"/>
<protein>
    <submittedName>
        <fullName evidence="2">Acetyltransferase, GNAT family</fullName>
    </submittedName>
</protein>
<dbReference type="PATRIC" id="fig|649747.3.peg.1962"/>
<dbReference type="InterPro" id="IPR051554">
    <property type="entry name" value="Acetyltransferase_Eis"/>
</dbReference>
<name>U1YCB5_ANEAE</name>
<sequence>MEVICMSRQKLQERLKMKHVETKHGEQFNDLLRYVFQVTNHQLQTFGWENREIEQAKLPVLKQADVLGWFDGDKLISQLAVYPFQVNIFGQRYEMGGLTGVGTYPEYANLGLMNQLMRQALTNMRERKQSISYLYPYSIPYYRRKGWEIISDKISFEVKDTQLPKLKTVSGNVERMSIEHPDIKDVYQRFALQNHGAMLRNDLAWEENLRWDLDDLTAAVYYDGDHQPMGYLLYWIAGEVFHMKEMVFINQEARTGLWNFISAHFSMITHVKGHIYTDEPLAFLLEDGDIKETIAPYYMARIVDLSLFLEKYPFQPQETDCQLTFTLHDPMLEWNQGTFTLMVDEEGKGHLTGGGVNPAAAFDIQTLTTMLMGYKRPSYLARIERFRADEVTVNLLEKLIIRQQPYFSDYF</sequence>
<dbReference type="Gene3D" id="3.40.630.30">
    <property type="match status" value="2"/>
</dbReference>
<evidence type="ECO:0000313" key="3">
    <source>
        <dbReference type="Proteomes" id="UP000016511"/>
    </source>
</evidence>
<dbReference type="SUPFAM" id="SSF55718">
    <property type="entry name" value="SCP-like"/>
    <property type="match status" value="1"/>
</dbReference>
<evidence type="ECO:0000313" key="2">
    <source>
        <dbReference type="EMBL" id="ERI09737.1"/>
    </source>
</evidence>
<dbReference type="Pfam" id="PF13530">
    <property type="entry name" value="SCP2_2"/>
    <property type="match status" value="1"/>
</dbReference>
<accession>U1YCB5</accession>